<dbReference type="InterPro" id="IPR036890">
    <property type="entry name" value="HATPase_C_sf"/>
</dbReference>
<dbReference type="Pfam" id="PF13185">
    <property type="entry name" value="GAF_2"/>
    <property type="match status" value="1"/>
</dbReference>
<reference evidence="10" key="1">
    <citation type="journal article" date="2022" name="Syst. Appl. Microbiol.">
        <title>Natronocalculus amylovorans gen. nov., sp. nov., and Natranaeroarchaeum aerophilus sp. nov., dominant culturable amylolytic natronoarchaea from hypersaline soda lakes in southwestern Siberia.</title>
        <authorList>
            <person name="Sorokin D.Y."/>
            <person name="Elcheninov A.G."/>
            <person name="Khizhniak T.V."/>
            <person name="Koenen M."/>
            <person name="Bale N.J."/>
            <person name="Damste J.S.S."/>
            <person name="Kublanov I.V."/>
        </authorList>
    </citation>
    <scope>NUCLEOTIDE SEQUENCE</scope>
    <source>
        <strain evidence="10">AArc-St2</strain>
    </source>
</reference>
<keyword evidence="10" id="KW-0547">Nucleotide-binding</keyword>
<dbReference type="InterPro" id="IPR003018">
    <property type="entry name" value="GAF"/>
</dbReference>
<comment type="caution">
    <text evidence="10">The sequence shown here is derived from an EMBL/GenBank/DDBJ whole genome shotgun (WGS) entry which is preliminary data.</text>
</comment>
<evidence type="ECO:0000313" key="10">
    <source>
        <dbReference type="EMBL" id="MCL9816231.1"/>
    </source>
</evidence>
<evidence type="ECO:0000256" key="2">
    <source>
        <dbReference type="ARBA" id="ARBA00012438"/>
    </source>
</evidence>
<feature type="transmembrane region" description="Helical" evidence="7">
    <location>
        <begin position="55"/>
        <end position="73"/>
    </location>
</feature>
<reference evidence="10" key="2">
    <citation type="submission" date="2022-02" db="EMBL/GenBank/DDBJ databases">
        <authorList>
            <person name="Elcheninov A.G."/>
            <person name="Sorokin D.Y."/>
            <person name="Kublanov I.V."/>
        </authorList>
    </citation>
    <scope>NUCLEOTIDE SEQUENCE</scope>
    <source>
        <strain evidence="10">AArc-St2</strain>
    </source>
</reference>
<dbReference type="InterPro" id="IPR003661">
    <property type="entry name" value="HisK_dim/P_dom"/>
</dbReference>
<dbReference type="Gene3D" id="3.30.450.40">
    <property type="match status" value="1"/>
</dbReference>
<dbReference type="InterPro" id="IPR050736">
    <property type="entry name" value="Sensor_HK_Regulatory"/>
</dbReference>
<keyword evidence="3" id="KW-0597">Phosphoprotein</keyword>
<dbReference type="GO" id="GO:0000155">
    <property type="term" value="F:phosphorelay sensor kinase activity"/>
    <property type="evidence" value="ECO:0007669"/>
    <property type="project" value="InterPro"/>
</dbReference>
<keyword evidence="11" id="KW-1185">Reference proteome</keyword>
<dbReference type="Gene3D" id="3.30.450.20">
    <property type="entry name" value="PAS domain"/>
    <property type="match status" value="1"/>
</dbReference>
<evidence type="ECO:0000259" key="9">
    <source>
        <dbReference type="PROSITE" id="PS50112"/>
    </source>
</evidence>
<evidence type="ECO:0000313" key="11">
    <source>
        <dbReference type="Proteomes" id="UP001203207"/>
    </source>
</evidence>
<dbReference type="NCBIfam" id="TIGR00229">
    <property type="entry name" value="sensory_box"/>
    <property type="match status" value="1"/>
</dbReference>
<dbReference type="InterPro" id="IPR036097">
    <property type="entry name" value="HisK_dim/P_sf"/>
</dbReference>
<dbReference type="Pfam" id="PF02518">
    <property type="entry name" value="HATPase_c"/>
    <property type="match status" value="1"/>
</dbReference>
<dbReference type="PROSITE" id="PS50112">
    <property type="entry name" value="PAS"/>
    <property type="match status" value="1"/>
</dbReference>
<dbReference type="PRINTS" id="PR00344">
    <property type="entry name" value="BCTRLSENSOR"/>
</dbReference>
<dbReference type="InterPro" id="IPR005467">
    <property type="entry name" value="His_kinase_dom"/>
</dbReference>
<dbReference type="PANTHER" id="PTHR43711">
    <property type="entry name" value="TWO-COMPONENT HISTIDINE KINASE"/>
    <property type="match status" value="1"/>
</dbReference>
<keyword evidence="7" id="KW-1133">Transmembrane helix</keyword>
<dbReference type="Pfam" id="PF00512">
    <property type="entry name" value="HisKA"/>
    <property type="match status" value="1"/>
</dbReference>
<feature type="transmembrane region" description="Helical" evidence="7">
    <location>
        <begin position="16"/>
        <end position="35"/>
    </location>
</feature>
<proteinExistence type="predicted"/>
<dbReference type="RefSeq" id="WP_174654226.1">
    <property type="nucleotide sequence ID" value="NZ_JAKRVX010000002.1"/>
</dbReference>
<keyword evidence="10" id="KW-0067">ATP-binding</keyword>
<keyword evidence="6" id="KW-0902">Two-component regulatory system</keyword>
<dbReference type="Gene3D" id="3.30.565.10">
    <property type="entry name" value="Histidine kinase-like ATPase, C-terminal domain"/>
    <property type="match status" value="1"/>
</dbReference>
<dbReference type="SUPFAM" id="SSF55874">
    <property type="entry name" value="ATPase domain of HSP90 chaperone/DNA topoisomerase II/histidine kinase"/>
    <property type="match status" value="1"/>
</dbReference>
<dbReference type="CDD" id="cd00082">
    <property type="entry name" value="HisKA"/>
    <property type="match status" value="1"/>
</dbReference>
<evidence type="ECO:0000256" key="3">
    <source>
        <dbReference type="ARBA" id="ARBA00022553"/>
    </source>
</evidence>
<dbReference type="AlphaFoldDB" id="A0AAE3FW10"/>
<feature type="domain" description="Histidine kinase" evidence="8">
    <location>
        <begin position="442"/>
        <end position="635"/>
    </location>
</feature>
<dbReference type="InterPro" id="IPR000014">
    <property type="entry name" value="PAS"/>
</dbReference>
<dbReference type="EMBL" id="JAKRVX010000002">
    <property type="protein sequence ID" value="MCL9816231.1"/>
    <property type="molecule type" value="Genomic_DNA"/>
</dbReference>
<dbReference type="GO" id="GO:0005524">
    <property type="term" value="F:ATP binding"/>
    <property type="evidence" value="ECO:0007669"/>
    <property type="project" value="UniProtKB-KW"/>
</dbReference>
<dbReference type="PANTHER" id="PTHR43711:SF1">
    <property type="entry name" value="HISTIDINE KINASE 1"/>
    <property type="match status" value="1"/>
</dbReference>
<gene>
    <name evidence="10" type="ORF">AArcSt2_04665</name>
</gene>
<feature type="transmembrane region" description="Helical" evidence="7">
    <location>
        <begin position="85"/>
        <end position="106"/>
    </location>
</feature>
<dbReference type="InterPro" id="IPR029016">
    <property type="entry name" value="GAF-like_dom_sf"/>
</dbReference>
<dbReference type="EC" id="2.7.13.3" evidence="2"/>
<dbReference type="InterPro" id="IPR035965">
    <property type="entry name" value="PAS-like_dom_sf"/>
</dbReference>
<evidence type="ECO:0000256" key="6">
    <source>
        <dbReference type="ARBA" id="ARBA00023012"/>
    </source>
</evidence>
<comment type="catalytic activity">
    <reaction evidence="1">
        <text>ATP + protein L-histidine = ADP + protein N-phospho-L-histidine.</text>
        <dbReference type="EC" id="2.7.13.3"/>
    </reaction>
</comment>
<feature type="domain" description="PAS" evidence="9">
    <location>
        <begin position="150"/>
        <end position="223"/>
    </location>
</feature>
<dbReference type="CDD" id="cd00130">
    <property type="entry name" value="PAS"/>
    <property type="match status" value="1"/>
</dbReference>
<dbReference type="Proteomes" id="UP001203207">
    <property type="component" value="Unassembled WGS sequence"/>
</dbReference>
<keyword evidence="7" id="KW-0812">Transmembrane</keyword>
<accession>A0AAE3FW10</accession>
<feature type="transmembrane region" description="Helical" evidence="7">
    <location>
        <begin position="118"/>
        <end position="138"/>
    </location>
</feature>
<dbReference type="SMART" id="SM00387">
    <property type="entry name" value="HATPase_c"/>
    <property type="match status" value="1"/>
</dbReference>
<evidence type="ECO:0000256" key="7">
    <source>
        <dbReference type="SAM" id="Phobius"/>
    </source>
</evidence>
<keyword evidence="4" id="KW-0808">Transferase</keyword>
<sequence>MHSGTAPLFSAYKKRLLAGAVVLTIGFTLLGISLYDIYVDAIIQNDPLHITLAENSLPILFDLILLAVGFSIVSQRWELKKSMLVAKWTLAGVGLLASITLWVYFFQTLQSEVKIDVILAHTTTIGAVFGVVIGLYSYQQYARQTALEAERDRVGALFENSTDCIVELEQTGDELVIIGTNDRFTRTFGYDDTDTVGKTLSTIFSERDRQAFETRYVTADNTDNTAIIKRQDAQGNIRSFRVTAIPLTETGDRLYFVYTDLTLQYTYQERLSKLHGITRSIISAETTADVATKCVTAAESVLELKITTVMKQTDGELVPVAWTPKAESVFDTLPTLTQDSIAWDVYETKTAFSTEDVRTDDRRWNKDTKIKSEMIAPLGSYGVLMVGSTEKGAFSSLDFTLFRVLSSNIEASLSRADREEQLRAQEAALEERNNRLETFASVVSHDLRNPLSIAQGYLELARSGEPSAFDRTQDALARMETLIGDLLTLARHGEVVAVKQCRVTEVATSAWSTVETGAATLSIESEATIAADESLLRQLFENLFRNAIEHGECKETPLEVVVGSLPDESGFYVADSGPGIPSADRETVFEYGYTSTSNGTGFGLAIVNQIVQDHGWMIEITDADTGGARFEIRTD</sequence>
<organism evidence="10 11">
    <name type="scientific">Natronocalculus amylovorans</name>
    <dbReference type="NCBI Taxonomy" id="2917812"/>
    <lineage>
        <taxon>Archaea</taxon>
        <taxon>Methanobacteriati</taxon>
        <taxon>Methanobacteriota</taxon>
        <taxon>Stenosarchaea group</taxon>
        <taxon>Halobacteria</taxon>
        <taxon>Halobacteriales</taxon>
        <taxon>Haloferacaceae</taxon>
        <taxon>Natronocalculus</taxon>
    </lineage>
</organism>
<evidence type="ECO:0000259" key="8">
    <source>
        <dbReference type="PROSITE" id="PS50109"/>
    </source>
</evidence>
<dbReference type="PROSITE" id="PS50109">
    <property type="entry name" value="HIS_KIN"/>
    <property type="match status" value="1"/>
</dbReference>
<dbReference type="InterPro" id="IPR013656">
    <property type="entry name" value="PAS_4"/>
</dbReference>
<evidence type="ECO:0000256" key="4">
    <source>
        <dbReference type="ARBA" id="ARBA00022679"/>
    </source>
</evidence>
<evidence type="ECO:0000256" key="1">
    <source>
        <dbReference type="ARBA" id="ARBA00000085"/>
    </source>
</evidence>
<keyword evidence="5" id="KW-0418">Kinase</keyword>
<dbReference type="SMART" id="SM00388">
    <property type="entry name" value="HisKA"/>
    <property type="match status" value="1"/>
</dbReference>
<dbReference type="Gene3D" id="1.10.287.130">
    <property type="match status" value="1"/>
</dbReference>
<dbReference type="InterPro" id="IPR004358">
    <property type="entry name" value="Sig_transdc_His_kin-like_C"/>
</dbReference>
<name>A0AAE3FW10_9EURY</name>
<dbReference type="InterPro" id="IPR003594">
    <property type="entry name" value="HATPase_dom"/>
</dbReference>
<protein>
    <recommendedName>
        <fullName evidence="2">histidine kinase</fullName>
        <ecNumber evidence="2">2.7.13.3</ecNumber>
    </recommendedName>
</protein>
<dbReference type="SUPFAM" id="SSF55785">
    <property type="entry name" value="PYP-like sensor domain (PAS domain)"/>
    <property type="match status" value="1"/>
</dbReference>
<keyword evidence="7" id="KW-0472">Membrane</keyword>
<dbReference type="Pfam" id="PF08448">
    <property type="entry name" value="PAS_4"/>
    <property type="match status" value="1"/>
</dbReference>
<dbReference type="SUPFAM" id="SSF55781">
    <property type="entry name" value="GAF domain-like"/>
    <property type="match status" value="1"/>
</dbReference>
<dbReference type="SUPFAM" id="SSF47384">
    <property type="entry name" value="Homodimeric domain of signal transducing histidine kinase"/>
    <property type="match status" value="1"/>
</dbReference>
<evidence type="ECO:0000256" key="5">
    <source>
        <dbReference type="ARBA" id="ARBA00022777"/>
    </source>
</evidence>